<keyword evidence="1" id="KW-1133">Transmembrane helix</keyword>
<dbReference type="PANTHER" id="PTHR43471">
    <property type="entry name" value="ABC TRANSPORTER PERMEASE"/>
    <property type="match status" value="1"/>
</dbReference>
<evidence type="ECO:0000313" key="2">
    <source>
        <dbReference type="EMBL" id="QES90322.1"/>
    </source>
</evidence>
<dbReference type="AlphaFoldDB" id="A0A5P2G8R7"/>
<feature type="transmembrane region" description="Helical" evidence="1">
    <location>
        <begin position="206"/>
        <end position="231"/>
    </location>
</feature>
<reference evidence="2 3" key="1">
    <citation type="submission" date="2019-09" db="EMBL/GenBank/DDBJ databases">
        <title>Complete genome sequence of Arachidicoccus sp. B3-10 isolated from apple orchard soil.</title>
        <authorList>
            <person name="Kim H.S."/>
            <person name="Han K.-I."/>
            <person name="Suh M.K."/>
            <person name="Lee K.C."/>
            <person name="Eom M.K."/>
            <person name="Kim J.-S."/>
            <person name="Kang S.W."/>
            <person name="Sin Y."/>
            <person name="Lee J.-S."/>
        </authorList>
    </citation>
    <scope>NUCLEOTIDE SEQUENCE [LARGE SCALE GENOMIC DNA]</scope>
    <source>
        <strain evidence="2 3">B3-10</strain>
    </source>
</reference>
<dbReference type="KEGG" id="arac:E0W69_017240"/>
<evidence type="ECO:0000313" key="3">
    <source>
        <dbReference type="Proteomes" id="UP000292424"/>
    </source>
</evidence>
<evidence type="ECO:0000256" key="1">
    <source>
        <dbReference type="SAM" id="Phobius"/>
    </source>
</evidence>
<feature type="transmembrane region" description="Helical" evidence="1">
    <location>
        <begin position="129"/>
        <end position="150"/>
    </location>
</feature>
<feature type="transmembrane region" description="Helical" evidence="1">
    <location>
        <begin position="88"/>
        <end position="108"/>
    </location>
</feature>
<dbReference type="GO" id="GO:0005886">
    <property type="term" value="C:plasma membrane"/>
    <property type="evidence" value="ECO:0007669"/>
    <property type="project" value="UniProtKB-SubCell"/>
</dbReference>
<feature type="transmembrane region" description="Helical" evidence="1">
    <location>
        <begin position="34"/>
        <end position="55"/>
    </location>
</feature>
<sequence>MGLKTISQKDLQNPTFSNLSVIVRKEVKDLVSSVRFIILAILIILTFLATMYASLSNLKNTLGANYDSTKSFVYLKLLTSGDGNLPRFHVFIGFLGPLLGIALGFDAVNSERNNGTLIKMLSQPIYRDTLLLAKFTSPIIIVATFFLSLFMLSVGVGMLYTGVSIEPSEIIRILVLIFLTVLYVGFWLSISIMLSIKYNQTSTSALLAIGIWLFFSVFYPILLQMCMKFFLPDPNTISQDELIYYNSIIMDLLRFTPNQLYMDATTILLMPSVRSLGPLTMEQMTGTLPSNLTTWDSLLIVWPQLSGLIAVTILVFAFAYTLFMRKEIRN</sequence>
<dbReference type="OrthoDB" id="9795677at2"/>
<dbReference type="Proteomes" id="UP000292424">
    <property type="component" value="Chromosome"/>
</dbReference>
<gene>
    <name evidence="2" type="ORF">E0W69_017240</name>
</gene>
<dbReference type="PANTHER" id="PTHR43471:SF14">
    <property type="entry name" value="ABC-2 TYPE TRANSPORT SYSTEM PERMEASE PROTEIN"/>
    <property type="match status" value="1"/>
</dbReference>
<organism evidence="2 3">
    <name type="scientific">Rhizosphaericola mali</name>
    <dbReference type="NCBI Taxonomy" id="2545455"/>
    <lineage>
        <taxon>Bacteria</taxon>
        <taxon>Pseudomonadati</taxon>
        <taxon>Bacteroidota</taxon>
        <taxon>Chitinophagia</taxon>
        <taxon>Chitinophagales</taxon>
        <taxon>Chitinophagaceae</taxon>
        <taxon>Rhizosphaericola</taxon>
    </lineage>
</organism>
<feature type="transmembrane region" description="Helical" evidence="1">
    <location>
        <begin position="300"/>
        <end position="323"/>
    </location>
</feature>
<keyword evidence="1" id="KW-0812">Transmembrane</keyword>
<accession>A0A5P2G8R7</accession>
<keyword evidence="3" id="KW-1185">Reference proteome</keyword>
<name>A0A5P2G8R7_9BACT</name>
<dbReference type="GO" id="GO:0140359">
    <property type="term" value="F:ABC-type transporter activity"/>
    <property type="evidence" value="ECO:0007669"/>
    <property type="project" value="InterPro"/>
</dbReference>
<dbReference type="EMBL" id="CP044016">
    <property type="protein sequence ID" value="QES90322.1"/>
    <property type="molecule type" value="Genomic_DNA"/>
</dbReference>
<dbReference type="Pfam" id="PF12679">
    <property type="entry name" value="ABC2_membrane_2"/>
    <property type="match status" value="1"/>
</dbReference>
<protein>
    <submittedName>
        <fullName evidence="2">ABC transporter permease subunit</fullName>
    </submittedName>
</protein>
<keyword evidence="1" id="KW-0472">Membrane</keyword>
<feature type="transmembrane region" description="Helical" evidence="1">
    <location>
        <begin position="170"/>
        <end position="194"/>
    </location>
</feature>
<proteinExistence type="predicted"/>